<dbReference type="InterPro" id="IPR035069">
    <property type="entry name" value="TTHA1013/TTHA0281-like"/>
</dbReference>
<dbReference type="SUPFAM" id="SSF143100">
    <property type="entry name" value="TTHA1013/TTHA0281-like"/>
    <property type="match status" value="1"/>
</dbReference>
<evidence type="ECO:0008006" key="3">
    <source>
        <dbReference type="Google" id="ProtNLM"/>
    </source>
</evidence>
<protein>
    <recommendedName>
        <fullName evidence="3">HicB-like antitoxin of toxin-antitoxin system domain-containing protein</fullName>
    </recommendedName>
</protein>
<accession>A0A0G1W388</accession>
<evidence type="ECO:0000313" key="2">
    <source>
        <dbReference type="Proteomes" id="UP000034265"/>
    </source>
</evidence>
<dbReference type="Gene3D" id="3.30.160.250">
    <property type="match status" value="1"/>
</dbReference>
<dbReference type="PANTHER" id="PTHR34504">
    <property type="entry name" value="ANTITOXIN HICB"/>
    <property type="match status" value="1"/>
</dbReference>
<dbReference type="AlphaFoldDB" id="A0A0G1W388"/>
<dbReference type="Proteomes" id="UP000034265">
    <property type="component" value="Unassembled WGS sequence"/>
</dbReference>
<proteinExistence type="predicted"/>
<comment type="caution">
    <text evidence="1">The sequence shown here is derived from an EMBL/GenBank/DDBJ whole genome shotgun (WGS) entry which is preliminary data.</text>
</comment>
<sequence>MQKRVLNYSVIIKLDSRTGTNQKCYSAYCPTLDVYSEGDTVEKAQKNIKAAIELASEVAAENNSEFPIEKEPVILTQVRLAF</sequence>
<evidence type="ECO:0000313" key="1">
    <source>
        <dbReference type="EMBL" id="KKU84858.1"/>
    </source>
</evidence>
<dbReference type="InterPro" id="IPR051404">
    <property type="entry name" value="TA_system_antitoxin"/>
</dbReference>
<reference evidence="1 2" key="1">
    <citation type="journal article" date="2015" name="Nature">
        <title>rRNA introns, odd ribosomes, and small enigmatic genomes across a large radiation of phyla.</title>
        <authorList>
            <person name="Brown C.T."/>
            <person name="Hug L.A."/>
            <person name="Thomas B.C."/>
            <person name="Sharon I."/>
            <person name="Castelle C.J."/>
            <person name="Singh A."/>
            <person name="Wilkins M.J."/>
            <person name="Williams K.H."/>
            <person name="Banfield J.F."/>
        </authorList>
    </citation>
    <scope>NUCLEOTIDE SEQUENCE [LARGE SCALE GENOMIC DNA]</scope>
</reference>
<name>A0A0G1W388_9BACT</name>
<dbReference type="EMBL" id="LCOT01000002">
    <property type="protein sequence ID" value="KKU84858.1"/>
    <property type="molecule type" value="Genomic_DNA"/>
</dbReference>
<dbReference type="PANTHER" id="PTHR34504:SF2">
    <property type="entry name" value="UPF0150 PROTEIN SSL0259"/>
    <property type="match status" value="1"/>
</dbReference>
<organism evidence="1 2">
    <name type="scientific">Candidatus Amesbacteria bacterium GW2011_GWC2_47_8</name>
    <dbReference type="NCBI Taxonomy" id="1618367"/>
    <lineage>
        <taxon>Bacteria</taxon>
        <taxon>Candidatus Amesiibacteriota</taxon>
    </lineage>
</organism>
<gene>
    <name evidence="1" type="ORF">UY11_C0002G0013</name>
</gene>